<dbReference type="AlphaFoldDB" id="A0A1X7KG62"/>
<gene>
    <name evidence="1" type="ORF">SAMN05660862_2786</name>
</gene>
<reference evidence="1 2" key="1">
    <citation type="submission" date="2017-04" db="EMBL/GenBank/DDBJ databases">
        <authorList>
            <person name="Afonso C.L."/>
            <person name="Miller P.J."/>
            <person name="Scott M.A."/>
            <person name="Spackman E."/>
            <person name="Goraichik I."/>
            <person name="Dimitrov K.M."/>
            <person name="Suarez D.L."/>
            <person name="Swayne D.E."/>
        </authorList>
    </citation>
    <scope>NUCLEOTIDE SEQUENCE [LARGE SCALE GENOMIC DNA]</scope>
    <source>
        <strain evidence="1 2">DSM 22418</strain>
    </source>
</reference>
<evidence type="ECO:0000313" key="1">
    <source>
        <dbReference type="EMBL" id="SMG39489.1"/>
    </source>
</evidence>
<dbReference type="RefSeq" id="WP_085473510.1">
    <property type="nucleotide sequence ID" value="NZ_FXAU01000005.1"/>
</dbReference>
<dbReference type="STRING" id="561061.SAMN05660862_2786"/>
<accession>A0A1X7KG62</accession>
<keyword evidence="2" id="KW-1185">Reference proteome</keyword>
<dbReference type="Proteomes" id="UP000192980">
    <property type="component" value="Unassembled WGS sequence"/>
</dbReference>
<proteinExistence type="predicted"/>
<protein>
    <submittedName>
        <fullName evidence="1">Uncharacterized protein</fullName>
    </submittedName>
</protein>
<evidence type="ECO:0000313" key="2">
    <source>
        <dbReference type="Proteomes" id="UP000192980"/>
    </source>
</evidence>
<name>A0A1X7KG62_9SPHI</name>
<sequence length="232" mass="26679">MNNKVNGHTGDFIKRQAKKIKKQENISYVQALEKASINAGFKNWKHFLNTSKDANQTNLKENLEQGIAKTKPATIQKAVNPYRNLLVAGINILLDKGLISLDYSPTNDDDGHLFTDLFGYPSVVMWQDIGYEELRISVWWKYDHSQHPQANLSGNSRERFTTTSPLAKRQHYKKIVGVTATAWLERKTGKFMQGKGKERIYDIYTRSVDKEELFNLPIQIAKGYKTEGEFFF</sequence>
<dbReference type="OrthoDB" id="8391452at2"/>
<organism evidence="1 2">
    <name type="scientific">Sphingobacterium psychroaquaticum</name>
    <dbReference type="NCBI Taxonomy" id="561061"/>
    <lineage>
        <taxon>Bacteria</taxon>
        <taxon>Pseudomonadati</taxon>
        <taxon>Bacteroidota</taxon>
        <taxon>Sphingobacteriia</taxon>
        <taxon>Sphingobacteriales</taxon>
        <taxon>Sphingobacteriaceae</taxon>
        <taxon>Sphingobacterium</taxon>
    </lineage>
</organism>
<dbReference type="EMBL" id="FXAU01000005">
    <property type="protein sequence ID" value="SMG39489.1"/>
    <property type="molecule type" value="Genomic_DNA"/>
</dbReference>